<organism evidence="3 4">
    <name type="scientific">Candidatus Kaiserbacteria bacterium RIFCSPLOWO2_01_FULL_54_20</name>
    <dbReference type="NCBI Taxonomy" id="1798513"/>
    <lineage>
        <taxon>Bacteria</taxon>
        <taxon>Candidatus Kaiseribacteriota</taxon>
    </lineage>
</organism>
<dbReference type="InterPro" id="IPR002192">
    <property type="entry name" value="PPDK_AMP/ATP-bd"/>
</dbReference>
<dbReference type="Pfam" id="PF01326">
    <property type="entry name" value="PPDK_N"/>
    <property type="match status" value="1"/>
</dbReference>
<sequence>MRNSFENVLRGPDERSNAAGGSGTEAQQQSDFEKIISDKVGVLDREKLREDTLRFGAKGANLSLLSGIRDKVDAAVGGYEEYTVPDYHLIPVSVYDKRHIETDFAVAVEDAFTWVRGRKVIIRSSAVYSEDAENLTGAGIYKSIILDADASKDQFIEKIREVYASVDSAEAFKYRADHGIPEEKMGLVVQEFLDCEPDGKGYVNSVVKNIPELMEIAYEDGARPLIVREKAQHLIVDPKSRQSIMHYEIDSYRKNVPVVERLARVAIAIDGYYGQPIQMEFLERDEDHYMRMYLVQARFLPRNFAEKKEFEFPNEKPVFEGRAVGAFDVTLPILSVMEDNSEKDGVVIFDSSYSFRIGGSMRLLRTNPISAALPKSGAVIVLGPPKEGFGHIETICAESGIALIFSKEPAKDLLVEETPSDKIRAQRAVEAHLDKMTGYEKFRLVSNGLDGRVYGVKEEQSDE</sequence>
<protein>
    <recommendedName>
        <fullName evidence="2">Pyruvate phosphate dikinase AMP/ATP-binding domain-containing protein</fullName>
    </recommendedName>
</protein>
<proteinExistence type="predicted"/>
<evidence type="ECO:0000313" key="3">
    <source>
        <dbReference type="EMBL" id="OGG73923.1"/>
    </source>
</evidence>
<dbReference type="Proteomes" id="UP000178427">
    <property type="component" value="Unassembled WGS sequence"/>
</dbReference>
<comment type="caution">
    <text evidence="3">The sequence shown here is derived from an EMBL/GenBank/DDBJ whole genome shotgun (WGS) entry which is preliminary data.</text>
</comment>
<reference evidence="3 4" key="1">
    <citation type="journal article" date="2016" name="Nat. Commun.">
        <title>Thousands of microbial genomes shed light on interconnected biogeochemical processes in an aquifer system.</title>
        <authorList>
            <person name="Anantharaman K."/>
            <person name="Brown C.T."/>
            <person name="Hug L.A."/>
            <person name="Sharon I."/>
            <person name="Castelle C.J."/>
            <person name="Probst A.J."/>
            <person name="Thomas B.C."/>
            <person name="Singh A."/>
            <person name="Wilkins M.J."/>
            <person name="Karaoz U."/>
            <person name="Brodie E.L."/>
            <person name="Williams K.H."/>
            <person name="Hubbard S.S."/>
            <person name="Banfield J.F."/>
        </authorList>
    </citation>
    <scope>NUCLEOTIDE SEQUENCE [LARGE SCALE GENOMIC DNA]</scope>
</reference>
<feature type="region of interest" description="Disordered" evidence="1">
    <location>
        <begin position="1"/>
        <end position="30"/>
    </location>
</feature>
<gene>
    <name evidence="3" type="ORF">A3A40_01605</name>
</gene>
<dbReference type="AlphaFoldDB" id="A0A1F6EJU6"/>
<evidence type="ECO:0000259" key="2">
    <source>
        <dbReference type="Pfam" id="PF01326"/>
    </source>
</evidence>
<dbReference type="InterPro" id="IPR013815">
    <property type="entry name" value="ATP_grasp_subdomain_1"/>
</dbReference>
<dbReference type="SUPFAM" id="SSF56059">
    <property type="entry name" value="Glutathione synthetase ATP-binding domain-like"/>
    <property type="match status" value="1"/>
</dbReference>
<dbReference type="EMBL" id="MFMA01000024">
    <property type="protein sequence ID" value="OGG73923.1"/>
    <property type="molecule type" value="Genomic_DNA"/>
</dbReference>
<dbReference type="GO" id="GO:0005524">
    <property type="term" value="F:ATP binding"/>
    <property type="evidence" value="ECO:0007669"/>
    <property type="project" value="InterPro"/>
</dbReference>
<feature type="domain" description="Pyruvate phosphate dikinase AMP/ATP-binding" evidence="2">
    <location>
        <begin position="118"/>
        <end position="193"/>
    </location>
</feature>
<evidence type="ECO:0000313" key="4">
    <source>
        <dbReference type="Proteomes" id="UP000178427"/>
    </source>
</evidence>
<evidence type="ECO:0000256" key="1">
    <source>
        <dbReference type="SAM" id="MobiDB-lite"/>
    </source>
</evidence>
<accession>A0A1F6EJU6</accession>
<dbReference type="Gene3D" id="3.30.1490.20">
    <property type="entry name" value="ATP-grasp fold, A domain"/>
    <property type="match status" value="1"/>
</dbReference>
<dbReference type="GO" id="GO:0016301">
    <property type="term" value="F:kinase activity"/>
    <property type="evidence" value="ECO:0007669"/>
    <property type="project" value="InterPro"/>
</dbReference>
<name>A0A1F6EJU6_9BACT</name>
<dbReference type="STRING" id="1798513.A3A40_01605"/>